<dbReference type="Gene3D" id="3.30.9.10">
    <property type="entry name" value="D-Amino Acid Oxidase, subunit A, domain 2"/>
    <property type="match status" value="1"/>
</dbReference>
<name>A0A5R9F4K5_9BACL</name>
<dbReference type="PANTHER" id="PTHR13847:SF201">
    <property type="entry name" value="PUTATIBE OXIDOREDUCTASE"/>
    <property type="match status" value="1"/>
</dbReference>
<dbReference type="InterPro" id="IPR006076">
    <property type="entry name" value="FAD-dep_OxRdtase"/>
</dbReference>
<dbReference type="EMBL" id="SWLG01000009">
    <property type="protein sequence ID" value="TLS36568.1"/>
    <property type="molecule type" value="Genomic_DNA"/>
</dbReference>
<gene>
    <name evidence="2" type="ORF">FCL54_13650</name>
</gene>
<dbReference type="RefSeq" id="WP_138127209.1">
    <property type="nucleotide sequence ID" value="NZ_SWLG01000009.1"/>
</dbReference>
<dbReference type="PANTHER" id="PTHR13847">
    <property type="entry name" value="SARCOSINE DEHYDROGENASE-RELATED"/>
    <property type="match status" value="1"/>
</dbReference>
<dbReference type="Gene3D" id="3.50.50.60">
    <property type="entry name" value="FAD/NAD(P)-binding domain"/>
    <property type="match status" value="1"/>
</dbReference>
<sequence length="402" mass="46204">MDLISGKFYWPTTFQDAPTYPVLEEDIDCDVLIIGGGSSGAQCAYYLSETDLDIVVVDKRRIGAGSTSANTALMQYSGEKMFYELVNAFGEEITARHYKLCKEAMKEIEKLSGKIDIEFKLRDTLYYASYEEDVKKLEKDYSYLKKYGFELDWLNQEQIGSIYPFEKRAAIYSYNDGEFNPYKLTFGLLEEAKKNGVRVFEHTEINGKKLESDNATFYTKGNHAIKARQVIVACGYETLEFKLEKNALYTSSYNVVTKPVKDFNGWHNRTLIWETARPYVYMRTTADDRIIIGGLDDNTTYPEDRDSKILNKKDKLIEEFNELFPDIQVEPDFYLAGFYGSTHDGLPIIGIYDVFPNCYFLYAYGDNGTVYSQMLSKILRDVVAKGSNPDLEIYLQNRPLVK</sequence>
<dbReference type="InterPro" id="IPR036188">
    <property type="entry name" value="FAD/NAD-bd_sf"/>
</dbReference>
<accession>A0A5R9F4K5</accession>
<protein>
    <submittedName>
        <fullName evidence="2">FAD-dependent oxidoreductase</fullName>
    </submittedName>
</protein>
<comment type="caution">
    <text evidence="2">The sequence shown here is derived from an EMBL/GenBank/DDBJ whole genome shotgun (WGS) entry which is preliminary data.</text>
</comment>
<dbReference type="OrthoDB" id="571248at2"/>
<reference evidence="2 3" key="1">
    <citation type="submission" date="2019-04" db="EMBL/GenBank/DDBJ databases">
        <title>Bacillus caeni sp. nov., a bacterium isolated from mangrove sediment.</title>
        <authorList>
            <person name="Huang H."/>
            <person name="Mo K."/>
            <person name="Hu Y."/>
        </authorList>
    </citation>
    <scope>NUCLEOTIDE SEQUENCE [LARGE SCALE GENOMIC DNA]</scope>
    <source>
        <strain evidence="2 3">HB172195</strain>
    </source>
</reference>
<organism evidence="2 3">
    <name type="scientific">Exobacillus caeni</name>
    <dbReference type="NCBI Taxonomy" id="2574798"/>
    <lineage>
        <taxon>Bacteria</taxon>
        <taxon>Bacillati</taxon>
        <taxon>Bacillota</taxon>
        <taxon>Bacilli</taxon>
        <taxon>Bacillales</taxon>
        <taxon>Guptibacillaceae</taxon>
        <taxon>Exobacillus</taxon>
    </lineage>
</organism>
<dbReference type="GO" id="GO:0005737">
    <property type="term" value="C:cytoplasm"/>
    <property type="evidence" value="ECO:0007669"/>
    <property type="project" value="TreeGrafter"/>
</dbReference>
<evidence type="ECO:0000259" key="1">
    <source>
        <dbReference type="Pfam" id="PF01266"/>
    </source>
</evidence>
<dbReference type="SUPFAM" id="SSF51905">
    <property type="entry name" value="FAD/NAD(P)-binding domain"/>
    <property type="match status" value="1"/>
</dbReference>
<dbReference type="Pfam" id="PF01266">
    <property type="entry name" value="DAO"/>
    <property type="match status" value="1"/>
</dbReference>
<feature type="domain" description="FAD dependent oxidoreductase" evidence="1">
    <location>
        <begin position="30"/>
        <end position="380"/>
    </location>
</feature>
<proteinExistence type="predicted"/>
<keyword evidence="3" id="KW-1185">Reference proteome</keyword>
<dbReference type="AlphaFoldDB" id="A0A5R9F4K5"/>
<dbReference type="Proteomes" id="UP000308230">
    <property type="component" value="Unassembled WGS sequence"/>
</dbReference>
<evidence type="ECO:0000313" key="2">
    <source>
        <dbReference type="EMBL" id="TLS36568.1"/>
    </source>
</evidence>
<evidence type="ECO:0000313" key="3">
    <source>
        <dbReference type="Proteomes" id="UP000308230"/>
    </source>
</evidence>